<protein>
    <submittedName>
        <fullName evidence="1">Uncharacterized protein</fullName>
    </submittedName>
</protein>
<reference evidence="1 2" key="1">
    <citation type="submission" date="2020-02" db="EMBL/GenBank/DDBJ databases">
        <authorList>
            <person name="Ma Q."/>
            <person name="Huang Y."/>
            <person name="Song X."/>
            <person name="Pei D."/>
        </authorList>
    </citation>
    <scope>NUCLEOTIDE SEQUENCE [LARGE SCALE GENOMIC DNA]</scope>
    <source>
        <strain evidence="1">Sxm20200214</strain>
        <tissue evidence="1">Leaf</tissue>
    </source>
</reference>
<name>A0A8X7U050_BRACI</name>
<dbReference type="Proteomes" id="UP000886595">
    <property type="component" value="Unassembled WGS sequence"/>
</dbReference>
<dbReference type="AlphaFoldDB" id="A0A8X7U050"/>
<gene>
    <name evidence="1" type="ORF">Bca52824_068454</name>
</gene>
<dbReference type="EMBL" id="JAAMPC010000014">
    <property type="protein sequence ID" value="KAG2261375.1"/>
    <property type="molecule type" value="Genomic_DNA"/>
</dbReference>
<evidence type="ECO:0000313" key="2">
    <source>
        <dbReference type="Proteomes" id="UP000886595"/>
    </source>
</evidence>
<accession>A0A8X7U050</accession>
<evidence type="ECO:0000313" key="1">
    <source>
        <dbReference type="EMBL" id="KAG2261375.1"/>
    </source>
</evidence>
<keyword evidence="2" id="KW-1185">Reference proteome</keyword>
<proteinExistence type="predicted"/>
<comment type="caution">
    <text evidence="1">The sequence shown here is derived from an EMBL/GenBank/DDBJ whole genome shotgun (WGS) entry which is preliminary data.</text>
</comment>
<organism evidence="1 2">
    <name type="scientific">Brassica carinata</name>
    <name type="common">Ethiopian mustard</name>
    <name type="synonym">Abyssinian cabbage</name>
    <dbReference type="NCBI Taxonomy" id="52824"/>
    <lineage>
        <taxon>Eukaryota</taxon>
        <taxon>Viridiplantae</taxon>
        <taxon>Streptophyta</taxon>
        <taxon>Embryophyta</taxon>
        <taxon>Tracheophyta</taxon>
        <taxon>Spermatophyta</taxon>
        <taxon>Magnoliopsida</taxon>
        <taxon>eudicotyledons</taxon>
        <taxon>Gunneridae</taxon>
        <taxon>Pentapetalae</taxon>
        <taxon>rosids</taxon>
        <taxon>malvids</taxon>
        <taxon>Brassicales</taxon>
        <taxon>Brassicaceae</taxon>
        <taxon>Brassiceae</taxon>
        <taxon>Brassica</taxon>
    </lineage>
</organism>
<sequence>MSEPSGSKAISIEASLESSALTGRLDTGWLETGGFSDPPRIDEGGVGKIGIAGPCGWREAASCIMVSGNPLEEGLVVWDPVAPAETQLATEVKVKICSEETVVVLEALACWGKLVSTEGPREEEATDGRFQGD</sequence>